<dbReference type="InterPro" id="IPR046037">
    <property type="entry name" value="DUF5995"/>
</dbReference>
<sequence>MTIEEVVDRLREIAAALPLADGVAVFNRLYLTVTEAVRDRLADGYFADPPAMAELDAVFAGRYLLAVAADGAGQQPPACWRPLFALRAHPGVHPLQFALAGMNAHIQHDLPLAVVDLCRRRGCEPADVERDYHRINGVLAEVESVVREQLLPGPELLDCAEPLTHLLGAWSVEAAREGAWSAVRALWELRGLPAATGAFTAALDGSVGLLGHALLLPLVPYERCAGRTGQNEQHGRSDDAPGTTAAARLPEAGCRAAAGTGAGDQAQLECSGLPSA</sequence>
<dbReference type="Proteomes" id="UP000037395">
    <property type="component" value="Unassembled WGS sequence"/>
</dbReference>
<accession>A0A8H9HC24</accession>
<dbReference type="RefSeq" id="WP_063737998.1">
    <property type="nucleotide sequence ID" value="NZ_BMUB01000001.1"/>
</dbReference>
<evidence type="ECO:0000313" key="3">
    <source>
        <dbReference type="EMBL" id="OEV33011.1"/>
    </source>
</evidence>
<dbReference type="GeneID" id="97483380"/>
<dbReference type="Proteomes" id="UP000610124">
    <property type="component" value="Unassembled WGS sequence"/>
</dbReference>
<reference evidence="2" key="5">
    <citation type="submission" date="2020-09" db="EMBL/GenBank/DDBJ databases">
        <authorList>
            <person name="Sun Q."/>
            <person name="Ohkuma M."/>
        </authorList>
    </citation>
    <scope>NUCLEOTIDE SEQUENCE</scope>
    <source>
        <strain evidence="2">JCM 4434</strain>
    </source>
</reference>
<reference evidence="2" key="1">
    <citation type="journal article" date="2014" name="Int. J. Syst. Evol. Microbiol.">
        <title>Complete genome sequence of Corynebacterium casei LMG S-19264T (=DSM 44701T), isolated from a smear-ripened cheese.</title>
        <authorList>
            <consortium name="US DOE Joint Genome Institute (JGI-PGF)"/>
            <person name="Walter F."/>
            <person name="Albersmeier A."/>
            <person name="Kalinowski J."/>
            <person name="Ruckert C."/>
        </authorList>
    </citation>
    <scope>NUCLEOTIDE SEQUENCE</scope>
    <source>
        <strain evidence="2">JCM 4434</strain>
    </source>
</reference>
<keyword evidence="4" id="KW-1185">Reference proteome</keyword>
<organism evidence="3 4">
    <name type="scientific">Kitasatospora aureofaciens</name>
    <name type="common">Streptomyces aureofaciens</name>
    <dbReference type="NCBI Taxonomy" id="1894"/>
    <lineage>
        <taxon>Bacteria</taxon>
        <taxon>Bacillati</taxon>
        <taxon>Actinomycetota</taxon>
        <taxon>Actinomycetes</taxon>
        <taxon>Kitasatosporales</taxon>
        <taxon>Streptomycetaceae</taxon>
        <taxon>Kitasatospora</taxon>
    </lineage>
</organism>
<protein>
    <submittedName>
        <fullName evidence="3">Uncharacterized protein</fullName>
    </submittedName>
</protein>
<proteinExistence type="predicted"/>
<feature type="region of interest" description="Disordered" evidence="1">
    <location>
        <begin position="227"/>
        <end position="248"/>
    </location>
</feature>
<dbReference type="Pfam" id="PF19458">
    <property type="entry name" value="DUF5995"/>
    <property type="match status" value="1"/>
</dbReference>
<dbReference type="AlphaFoldDB" id="A0A1E7MX69"/>
<reference evidence="3 4" key="2">
    <citation type="submission" date="2014-07" db="EMBL/GenBank/DDBJ databases">
        <authorList>
            <person name="Zhang J.E."/>
            <person name="Yang H."/>
            <person name="Guo J."/>
            <person name="Deng Z."/>
            <person name="Luo H."/>
            <person name="Luo M."/>
            <person name="Zhao B."/>
        </authorList>
    </citation>
    <scope>NUCLEOTIDE SEQUENCE [LARGE SCALE GENOMIC DNA]</scope>
    <source>
        <strain evidence="3">ATCC 10762</strain>
        <strain evidence="4">ATCC 10762 / DSM 40127 / CCM 3239 / JCM 4008 / LMG 5968 / NBRC 12843 / NCIMB 8234 / A-377</strain>
    </source>
</reference>
<accession>A0A1E7MX69</accession>
<reference evidence="4" key="3">
    <citation type="submission" date="2016-08" db="EMBL/GenBank/DDBJ databases">
        <title>Sequencing, assembly and comparative genomics of S. aureofaciens ATCC 10762.</title>
        <authorList>
            <person name="Gradnigo J.S."/>
            <person name="Johnson N."/>
            <person name="Somerville G.A."/>
        </authorList>
    </citation>
    <scope>NUCLEOTIDE SEQUENCE [LARGE SCALE GENOMIC DNA]</scope>
    <source>
        <strain evidence="4">ATCC 10762 / DSM 40127 / CCM 3239 / JCM 4008 / LMG 5968 / NBRC 12843 / NCIMB 8234 / A-377</strain>
    </source>
</reference>
<dbReference type="EMBL" id="BMUB01000001">
    <property type="protein sequence ID" value="GGU55313.1"/>
    <property type="molecule type" value="Genomic_DNA"/>
</dbReference>
<gene>
    <name evidence="2" type="ORF">GCM10010502_01830</name>
    <name evidence="3" type="ORF">HS99_0014150</name>
</gene>
<dbReference type="EMBL" id="JPRF03000076">
    <property type="protein sequence ID" value="OEV33011.1"/>
    <property type="molecule type" value="Genomic_DNA"/>
</dbReference>
<reference evidence="3" key="4">
    <citation type="submission" date="2016-08" db="EMBL/GenBank/DDBJ databases">
        <title>Sequencing, Assembly and Comparative Genomics of S. aureofaciens ATCC 10762.</title>
        <authorList>
            <person name="Gradnigo J.S."/>
            <person name="Johnson N."/>
            <person name="Somerville G.A."/>
        </authorList>
    </citation>
    <scope>NUCLEOTIDE SEQUENCE [LARGE SCALE GENOMIC DNA]</scope>
    <source>
        <strain evidence="3">ATCC 10762</strain>
    </source>
</reference>
<evidence type="ECO:0000313" key="4">
    <source>
        <dbReference type="Proteomes" id="UP000037395"/>
    </source>
</evidence>
<name>A0A1E7MX69_KITAU</name>
<evidence type="ECO:0000256" key="1">
    <source>
        <dbReference type="SAM" id="MobiDB-lite"/>
    </source>
</evidence>
<evidence type="ECO:0000313" key="2">
    <source>
        <dbReference type="EMBL" id="GGU55313.1"/>
    </source>
</evidence>
<comment type="caution">
    <text evidence="3">The sequence shown here is derived from an EMBL/GenBank/DDBJ whole genome shotgun (WGS) entry which is preliminary data.</text>
</comment>